<gene>
    <name evidence="17" type="primary">nad6</name>
</gene>
<protein>
    <recommendedName>
        <fullName evidence="4">NADH-ubiquinone oxidoreductase chain 6</fullName>
        <ecNumber evidence="3">7.1.1.2</ecNumber>
    </recommendedName>
    <alternativeName>
        <fullName evidence="14">NADH dehydrogenase subunit 6</fullName>
    </alternativeName>
</protein>
<feature type="transmembrane region" description="Helical" evidence="16">
    <location>
        <begin position="80"/>
        <end position="103"/>
    </location>
</feature>
<evidence type="ECO:0000256" key="3">
    <source>
        <dbReference type="ARBA" id="ARBA00012944"/>
    </source>
</evidence>
<dbReference type="EMBL" id="KY352238">
    <property type="protein sequence ID" value="ASS30673.1"/>
    <property type="molecule type" value="Genomic_DNA"/>
</dbReference>
<geneLocation type="mitochondrion" evidence="17"/>
<accession>A0A3Q8BD31</accession>
<evidence type="ECO:0000256" key="14">
    <source>
        <dbReference type="ARBA" id="ARBA00031019"/>
    </source>
</evidence>
<comment type="similarity">
    <text evidence="2">Belongs to the complex I subunit 6 family.</text>
</comment>
<evidence type="ECO:0000256" key="9">
    <source>
        <dbReference type="ARBA" id="ARBA00022982"/>
    </source>
</evidence>
<evidence type="ECO:0000256" key="5">
    <source>
        <dbReference type="ARBA" id="ARBA00022448"/>
    </source>
</evidence>
<keyword evidence="11" id="KW-0520">NAD</keyword>
<keyword evidence="13 16" id="KW-0472">Membrane</keyword>
<evidence type="ECO:0000256" key="7">
    <source>
        <dbReference type="ARBA" id="ARBA00022692"/>
    </source>
</evidence>
<keyword evidence="12 17" id="KW-0496">Mitochondrion</keyword>
<keyword evidence="10 16" id="KW-1133">Transmembrane helix</keyword>
<feature type="transmembrane region" description="Helical" evidence="16">
    <location>
        <begin position="136"/>
        <end position="157"/>
    </location>
</feature>
<dbReference type="EC" id="7.1.1.2" evidence="3"/>
<evidence type="ECO:0000256" key="6">
    <source>
        <dbReference type="ARBA" id="ARBA00022660"/>
    </source>
</evidence>
<evidence type="ECO:0000256" key="10">
    <source>
        <dbReference type="ARBA" id="ARBA00022989"/>
    </source>
</evidence>
<comment type="subcellular location">
    <subcellularLocation>
        <location evidence="1">Mitochondrion membrane</location>
        <topology evidence="1">Multi-pass membrane protein</topology>
    </subcellularLocation>
</comment>
<evidence type="ECO:0000256" key="16">
    <source>
        <dbReference type="SAM" id="Phobius"/>
    </source>
</evidence>
<keyword evidence="5" id="KW-0813">Transport</keyword>
<keyword evidence="7 16" id="KW-0812">Transmembrane</keyword>
<dbReference type="PANTHER" id="PTHR11435">
    <property type="entry name" value="NADH UBIQUINONE OXIDOREDUCTASE SUBUNIT ND6"/>
    <property type="match status" value="1"/>
</dbReference>
<evidence type="ECO:0000256" key="2">
    <source>
        <dbReference type="ARBA" id="ARBA00005698"/>
    </source>
</evidence>
<keyword evidence="6" id="KW-0679">Respiratory chain</keyword>
<proteinExistence type="inferred from homology"/>
<sequence>MFFPMIIAFSLLFLMLEHPLSIGCILLIQTILVAATLGVMNKTFWFSYILVLIFLGGMLILFIYVASLASNEKFNFNMQYLIMFCFFSVLLMLYLFFIDYLMISNKMIYSMNMMKMDIKFDMNLNQISYIYNFNTFYFTLFIIFYLLLTLLVIVKIMNISNKPLRLLN</sequence>
<dbReference type="InterPro" id="IPR050269">
    <property type="entry name" value="ComplexI_Subunit6"/>
</dbReference>
<evidence type="ECO:0000256" key="1">
    <source>
        <dbReference type="ARBA" id="ARBA00004225"/>
    </source>
</evidence>
<evidence type="ECO:0000256" key="15">
    <source>
        <dbReference type="ARBA" id="ARBA00049551"/>
    </source>
</evidence>
<evidence type="ECO:0000256" key="8">
    <source>
        <dbReference type="ARBA" id="ARBA00022967"/>
    </source>
</evidence>
<dbReference type="AlphaFoldDB" id="A0A3Q8BD31"/>
<keyword evidence="9" id="KW-0249">Electron transport</keyword>
<keyword evidence="8" id="KW-1278">Translocase</keyword>
<organism evidence="17">
    <name type="scientific">Gastroptychus rogeri</name>
    <dbReference type="NCBI Taxonomy" id="989316"/>
    <lineage>
        <taxon>Eukaryota</taxon>
        <taxon>Metazoa</taxon>
        <taxon>Ecdysozoa</taxon>
        <taxon>Arthropoda</taxon>
        <taxon>Crustacea</taxon>
        <taxon>Multicrustacea</taxon>
        <taxon>Malacostraca</taxon>
        <taxon>Eumalacostraca</taxon>
        <taxon>Eucarida</taxon>
        <taxon>Decapoda</taxon>
        <taxon>Pleocyemata</taxon>
        <taxon>Anomura</taxon>
        <taxon>Chirostyloidea</taxon>
        <taxon>Chirostylidae</taxon>
        <taxon>Gastroptychus</taxon>
    </lineage>
</organism>
<evidence type="ECO:0000256" key="4">
    <source>
        <dbReference type="ARBA" id="ARBA00021095"/>
    </source>
</evidence>
<dbReference type="GO" id="GO:0031966">
    <property type="term" value="C:mitochondrial membrane"/>
    <property type="evidence" value="ECO:0007669"/>
    <property type="project" value="UniProtKB-SubCell"/>
</dbReference>
<comment type="catalytic activity">
    <reaction evidence="15">
        <text>a ubiquinone + NADH + 5 H(+)(in) = a ubiquinol + NAD(+) + 4 H(+)(out)</text>
        <dbReference type="Rhea" id="RHEA:29091"/>
        <dbReference type="Rhea" id="RHEA-COMP:9565"/>
        <dbReference type="Rhea" id="RHEA-COMP:9566"/>
        <dbReference type="ChEBI" id="CHEBI:15378"/>
        <dbReference type="ChEBI" id="CHEBI:16389"/>
        <dbReference type="ChEBI" id="CHEBI:17976"/>
        <dbReference type="ChEBI" id="CHEBI:57540"/>
        <dbReference type="ChEBI" id="CHEBI:57945"/>
        <dbReference type="EC" id="7.1.1.2"/>
    </reaction>
</comment>
<dbReference type="GO" id="GO:0008137">
    <property type="term" value="F:NADH dehydrogenase (ubiquinone) activity"/>
    <property type="evidence" value="ECO:0007669"/>
    <property type="project" value="UniProtKB-EC"/>
</dbReference>
<dbReference type="PANTHER" id="PTHR11435:SF1">
    <property type="entry name" value="NADH-UBIQUINONE OXIDOREDUCTASE CHAIN 6"/>
    <property type="match status" value="1"/>
</dbReference>
<name>A0A3Q8BD31_9EUCA</name>
<reference evidence="17" key="1">
    <citation type="journal article" date="2018" name="Mol. Phylogenet. Evol.">
        <title>ORDER within the chaos: Insights into phylogenetic relationships within the Anomura (Crustacea: Decapoda) from mitochondrial sequences and gene order rearrangements.</title>
        <authorList>
            <person name="Tan M.H."/>
            <person name="Gan H.M."/>
            <person name="Lee Y.P."/>
            <person name="Linton S."/>
            <person name="Grandjean F."/>
            <person name="Bartholomei-Santos M.L."/>
            <person name="Miller A.D."/>
            <person name="Austin C.M."/>
        </authorList>
    </citation>
    <scope>NUCLEOTIDE SEQUENCE</scope>
</reference>
<feature type="transmembrane region" description="Helical" evidence="16">
    <location>
        <begin position="44"/>
        <end position="68"/>
    </location>
</feature>
<evidence type="ECO:0000256" key="11">
    <source>
        <dbReference type="ARBA" id="ARBA00023027"/>
    </source>
</evidence>
<evidence type="ECO:0000256" key="13">
    <source>
        <dbReference type="ARBA" id="ARBA00023136"/>
    </source>
</evidence>
<evidence type="ECO:0000256" key="12">
    <source>
        <dbReference type="ARBA" id="ARBA00023128"/>
    </source>
</evidence>
<evidence type="ECO:0000313" key="17">
    <source>
        <dbReference type="EMBL" id="ASS30673.1"/>
    </source>
</evidence>